<proteinExistence type="predicted"/>
<organism evidence="1 2">
    <name type="scientific">Brassica carinata</name>
    <name type="common">Ethiopian mustard</name>
    <name type="synonym">Abyssinian cabbage</name>
    <dbReference type="NCBI Taxonomy" id="52824"/>
    <lineage>
        <taxon>Eukaryota</taxon>
        <taxon>Viridiplantae</taxon>
        <taxon>Streptophyta</taxon>
        <taxon>Embryophyta</taxon>
        <taxon>Tracheophyta</taxon>
        <taxon>Spermatophyta</taxon>
        <taxon>Magnoliopsida</taxon>
        <taxon>eudicotyledons</taxon>
        <taxon>Gunneridae</taxon>
        <taxon>Pentapetalae</taxon>
        <taxon>rosids</taxon>
        <taxon>malvids</taxon>
        <taxon>Brassicales</taxon>
        <taxon>Brassicaceae</taxon>
        <taxon>Brassiceae</taxon>
        <taxon>Brassica</taxon>
    </lineage>
</organism>
<dbReference type="AlphaFoldDB" id="A0A8X7RJ26"/>
<gene>
    <name evidence="1" type="ORF">Bca52824_048481</name>
</gene>
<comment type="caution">
    <text evidence="1">The sequence shown here is derived from an EMBL/GenBank/DDBJ whole genome shotgun (WGS) entry which is preliminary data.</text>
</comment>
<protein>
    <submittedName>
        <fullName evidence="1">Uncharacterized protein</fullName>
    </submittedName>
</protein>
<evidence type="ECO:0000313" key="2">
    <source>
        <dbReference type="Proteomes" id="UP000886595"/>
    </source>
</evidence>
<dbReference type="Proteomes" id="UP000886595">
    <property type="component" value="Unassembled WGS sequence"/>
</dbReference>
<sequence>MGVSGRRWKTASSQSVAILGEGNGDFSPVVAISDEGESAIVSQGNRKERSEGANRVVVLCHGVKELWSKHSCRLVSRGLVHA</sequence>
<name>A0A8X7RJ26_BRACI</name>
<evidence type="ECO:0000313" key="1">
    <source>
        <dbReference type="EMBL" id="KAG2288877.1"/>
    </source>
</evidence>
<dbReference type="EMBL" id="JAAMPC010000010">
    <property type="protein sequence ID" value="KAG2288877.1"/>
    <property type="molecule type" value="Genomic_DNA"/>
</dbReference>
<keyword evidence="2" id="KW-1185">Reference proteome</keyword>
<accession>A0A8X7RJ26</accession>
<reference evidence="1 2" key="1">
    <citation type="submission" date="2020-02" db="EMBL/GenBank/DDBJ databases">
        <authorList>
            <person name="Ma Q."/>
            <person name="Huang Y."/>
            <person name="Song X."/>
            <person name="Pei D."/>
        </authorList>
    </citation>
    <scope>NUCLEOTIDE SEQUENCE [LARGE SCALE GENOMIC DNA]</scope>
    <source>
        <strain evidence="1">Sxm20200214</strain>
        <tissue evidence="1">Leaf</tissue>
    </source>
</reference>